<name>A0A1G7G511_9FLAO</name>
<evidence type="ECO:0000256" key="1">
    <source>
        <dbReference type="SAM" id="Coils"/>
    </source>
</evidence>
<reference evidence="4" key="1">
    <citation type="submission" date="2016-10" db="EMBL/GenBank/DDBJ databases">
        <authorList>
            <person name="Varghese N."/>
            <person name="Submissions S."/>
        </authorList>
    </citation>
    <scope>NUCLEOTIDE SEQUENCE [LARGE SCALE GENOMIC DNA]</scope>
    <source>
        <strain evidence="4">DSM 24729</strain>
    </source>
</reference>
<keyword evidence="1" id="KW-0175">Coiled coil</keyword>
<keyword evidence="2" id="KW-0472">Membrane</keyword>
<sequence length="405" mass="47736">MKVPQRRHLKLNLIWAILVFCLPLLLYVYLLFPEVKVFNVWNFTWETIEYINISNLMYYIFVPVYVLCYLSIWFLAITDNWCYMILPNIIYFWYQIVVAVSNEFAISSIIYELSILLGIFYCLFLYFFKGRIKLSSLQNISPQSFDIIKILNHSIKEKSVFSNMSVFKKQENIERSIGIKNLHERIKHLETLLSNTIKAPFFQGVIIVNKKSNFIIGTILLVAPFLLFLYKWIPSNSKTIDLYIFSYETNFPNAKIFMYFFMNKLYNLILLSVWFFTTKGILKYGIFFNIIMVVFQITKGLNNTESKVDESELITALPIMIPILLTFLLLHRIIKYKSKNDILNEEIEEEIRKVLTAINTMEEDENSLVAELISLRENQSNLSKAAYQQELLRIKAAIERKIATD</sequence>
<keyword evidence="2" id="KW-1133">Transmembrane helix</keyword>
<gene>
    <name evidence="3" type="ORF">SAMN04487992_104130</name>
</gene>
<evidence type="ECO:0000256" key="2">
    <source>
        <dbReference type="SAM" id="Phobius"/>
    </source>
</evidence>
<keyword evidence="2" id="KW-0812">Transmembrane</keyword>
<dbReference type="RefSeq" id="WP_139150223.1">
    <property type="nucleotide sequence ID" value="NZ_FNBD01000004.1"/>
</dbReference>
<feature type="transmembrane region" description="Helical" evidence="2">
    <location>
        <begin position="83"/>
        <end position="102"/>
    </location>
</feature>
<accession>A0A1G7G511</accession>
<feature type="transmembrane region" description="Helical" evidence="2">
    <location>
        <begin position="108"/>
        <end position="128"/>
    </location>
</feature>
<feature type="transmembrane region" description="Helical" evidence="2">
    <location>
        <begin position="12"/>
        <end position="32"/>
    </location>
</feature>
<feature type="transmembrane region" description="Helical" evidence="2">
    <location>
        <begin position="284"/>
        <end position="301"/>
    </location>
</feature>
<proteinExistence type="predicted"/>
<feature type="transmembrane region" description="Helical" evidence="2">
    <location>
        <begin position="313"/>
        <end position="330"/>
    </location>
</feature>
<keyword evidence="4" id="KW-1185">Reference proteome</keyword>
<protein>
    <submittedName>
        <fullName evidence="3">Uncharacterized protein</fullName>
    </submittedName>
</protein>
<feature type="coiled-coil region" evidence="1">
    <location>
        <begin position="333"/>
        <end position="378"/>
    </location>
</feature>
<organism evidence="3 4">
    <name type="scientific">Cellulophaga baltica</name>
    <dbReference type="NCBI Taxonomy" id="76594"/>
    <lineage>
        <taxon>Bacteria</taxon>
        <taxon>Pseudomonadati</taxon>
        <taxon>Bacteroidota</taxon>
        <taxon>Flavobacteriia</taxon>
        <taxon>Flavobacteriales</taxon>
        <taxon>Flavobacteriaceae</taxon>
        <taxon>Cellulophaga</taxon>
    </lineage>
</organism>
<dbReference type="AlphaFoldDB" id="A0A1G7G511"/>
<evidence type="ECO:0000313" key="4">
    <source>
        <dbReference type="Proteomes" id="UP000182114"/>
    </source>
</evidence>
<dbReference type="Proteomes" id="UP000182114">
    <property type="component" value="Unassembled WGS sequence"/>
</dbReference>
<dbReference type="EMBL" id="FNBD01000004">
    <property type="protein sequence ID" value="SDE83203.1"/>
    <property type="molecule type" value="Genomic_DNA"/>
</dbReference>
<feature type="transmembrane region" description="Helical" evidence="2">
    <location>
        <begin position="56"/>
        <end position="76"/>
    </location>
</feature>
<feature type="transmembrane region" description="Helical" evidence="2">
    <location>
        <begin position="214"/>
        <end position="233"/>
    </location>
</feature>
<feature type="transmembrane region" description="Helical" evidence="2">
    <location>
        <begin position="256"/>
        <end position="277"/>
    </location>
</feature>
<evidence type="ECO:0000313" key="3">
    <source>
        <dbReference type="EMBL" id="SDE83203.1"/>
    </source>
</evidence>